<keyword evidence="3" id="KW-0804">Transcription</keyword>
<dbReference type="PANTHER" id="PTHR43537:SF24">
    <property type="entry name" value="GLUCONATE OPERON TRANSCRIPTIONAL REPRESSOR"/>
    <property type="match status" value="1"/>
</dbReference>
<dbReference type="Pfam" id="PF07729">
    <property type="entry name" value="FCD"/>
    <property type="match status" value="1"/>
</dbReference>
<dbReference type="RefSeq" id="WP_216923591.1">
    <property type="nucleotide sequence ID" value="NZ_JAHOPC010000002.1"/>
</dbReference>
<sequence length="238" mass="26799">MAETYLSTEPTALPVRVSPVASVSRRDGVVNEIRRAVVVGSIKPGQKLTEVQLSEWLNVSRPTVREALNQMAQEGLLVQEPYRGLRVATLDAAAIMDLANTRMALDMLAVEAIIKDDSGRRMRMVEESWAEYSRVEMDPDPVVRHESHVAFHRKLWAASENALLLRLWPVTEAHVTIILAQDQATRADPVRAHRVHVKLVEAIRTKDMKIIRKAFKEHTIDSAQELIALLDSTSEKEK</sequence>
<feature type="domain" description="HTH gntR-type" evidence="4">
    <location>
        <begin position="23"/>
        <end position="90"/>
    </location>
</feature>
<dbReference type="InterPro" id="IPR011711">
    <property type="entry name" value="GntR_C"/>
</dbReference>
<keyword evidence="1" id="KW-0805">Transcription regulation</keyword>
<accession>A0ABS6I273</accession>
<evidence type="ECO:0000256" key="1">
    <source>
        <dbReference type="ARBA" id="ARBA00023015"/>
    </source>
</evidence>
<organism evidence="5 6">
    <name type="scientific">Paenarthrobacter aromaticivorans</name>
    <dbReference type="NCBI Taxonomy" id="2849150"/>
    <lineage>
        <taxon>Bacteria</taxon>
        <taxon>Bacillati</taxon>
        <taxon>Actinomycetota</taxon>
        <taxon>Actinomycetes</taxon>
        <taxon>Micrococcales</taxon>
        <taxon>Micrococcaceae</taxon>
        <taxon>Paenarthrobacter</taxon>
    </lineage>
</organism>
<comment type="caution">
    <text evidence="5">The sequence shown here is derived from an EMBL/GenBank/DDBJ whole genome shotgun (WGS) entry which is preliminary data.</text>
</comment>
<evidence type="ECO:0000313" key="5">
    <source>
        <dbReference type="EMBL" id="MBU8865754.1"/>
    </source>
</evidence>
<dbReference type="SMART" id="SM00345">
    <property type="entry name" value="HTH_GNTR"/>
    <property type="match status" value="1"/>
</dbReference>
<proteinExistence type="predicted"/>
<dbReference type="InterPro" id="IPR000524">
    <property type="entry name" value="Tscrpt_reg_HTH_GntR"/>
</dbReference>
<evidence type="ECO:0000256" key="2">
    <source>
        <dbReference type="ARBA" id="ARBA00023125"/>
    </source>
</evidence>
<dbReference type="Pfam" id="PF00392">
    <property type="entry name" value="GntR"/>
    <property type="match status" value="1"/>
</dbReference>
<name>A0ABS6I273_9MICC</name>
<reference evidence="5 6" key="1">
    <citation type="submission" date="2021-06" db="EMBL/GenBank/DDBJ databases">
        <authorList>
            <person name="Jeong J.W."/>
        </authorList>
    </citation>
    <scope>NUCLEOTIDE SEQUENCE [LARGE SCALE GENOMIC DNA]</scope>
    <source>
        <strain evidence="5 6">MMS21-TAE1-1</strain>
    </source>
</reference>
<dbReference type="PROSITE" id="PS50949">
    <property type="entry name" value="HTH_GNTR"/>
    <property type="match status" value="1"/>
</dbReference>
<dbReference type="SMART" id="SM00895">
    <property type="entry name" value="FCD"/>
    <property type="match status" value="1"/>
</dbReference>
<gene>
    <name evidence="5" type="ORF">KSW38_05555</name>
</gene>
<evidence type="ECO:0000313" key="6">
    <source>
        <dbReference type="Proteomes" id="UP000824166"/>
    </source>
</evidence>
<dbReference type="Proteomes" id="UP000824166">
    <property type="component" value="Unassembled WGS sequence"/>
</dbReference>
<dbReference type="EMBL" id="JAHOPC010000002">
    <property type="protein sequence ID" value="MBU8865754.1"/>
    <property type="molecule type" value="Genomic_DNA"/>
</dbReference>
<protein>
    <submittedName>
        <fullName evidence="5">GntR family transcriptional regulator</fullName>
    </submittedName>
</protein>
<keyword evidence="6" id="KW-1185">Reference proteome</keyword>
<evidence type="ECO:0000259" key="4">
    <source>
        <dbReference type="PROSITE" id="PS50949"/>
    </source>
</evidence>
<dbReference type="PANTHER" id="PTHR43537">
    <property type="entry name" value="TRANSCRIPTIONAL REGULATOR, GNTR FAMILY"/>
    <property type="match status" value="1"/>
</dbReference>
<dbReference type="CDD" id="cd07377">
    <property type="entry name" value="WHTH_GntR"/>
    <property type="match status" value="1"/>
</dbReference>
<evidence type="ECO:0000256" key="3">
    <source>
        <dbReference type="ARBA" id="ARBA00023163"/>
    </source>
</evidence>
<keyword evidence="2" id="KW-0238">DNA-binding</keyword>